<dbReference type="Pfam" id="PF10585">
    <property type="entry name" value="UBA_E1_SCCH"/>
    <property type="match status" value="1"/>
</dbReference>
<evidence type="ECO:0000256" key="9">
    <source>
        <dbReference type="PROSITE-ProRule" id="PRU10132"/>
    </source>
</evidence>
<dbReference type="AlphaFoldDB" id="A0A453KEB1"/>
<accession>A0A453KEB1</accession>
<evidence type="ECO:0000256" key="4">
    <source>
        <dbReference type="ARBA" id="ARBA00012990"/>
    </source>
</evidence>
<comment type="similarity">
    <text evidence="3">Belongs to the ubiquitin-activating E1 family.</text>
</comment>
<keyword evidence="7" id="KW-0833">Ubl conjugation pathway</keyword>
<dbReference type="PRINTS" id="PR01849">
    <property type="entry name" value="UBIQUITINACT"/>
</dbReference>
<dbReference type="Gene3D" id="3.40.50.720">
    <property type="entry name" value="NAD(P)-binding Rossmann-like Domain"/>
    <property type="match status" value="1"/>
</dbReference>
<dbReference type="GO" id="GO:0005524">
    <property type="term" value="F:ATP binding"/>
    <property type="evidence" value="ECO:0007669"/>
    <property type="project" value="UniProtKB-KW"/>
</dbReference>
<dbReference type="InterPro" id="IPR000011">
    <property type="entry name" value="UBQ/SUMO-activ_enz_E1-like"/>
</dbReference>
<feature type="domain" description="Ubiquitin-activating enzyme E1 C-terminal" evidence="10">
    <location>
        <begin position="430"/>
        <end position="535"/>
    </location>
</feature>
<sequence length="540" mass="60342">MVGSGALGCEFLKNLALMGISCSQNGNLTVTDDDVIEKSNLSRQFLFRDWNIGQPKSTVAATAAMVINPKLHVEALQNRASPETENVFNDAFWENLDAVVNALDNVTARMYIDSRCVYFQKPLLESGTLGAKCNTQMVIPHLTENYGASRDPPEKQAPMCTVHSFPHNIDHCLTWARSEFEGLLEKTPTEVNAFLSNPTTYISAARTAGDAQARDQLERVIECLDRDKCETFQDSITWARLKFEDYFSNRVKQLTFTFPEDSVTSSGAPFWSAPKRFPRPVDFSSSDPSQLSFILAAAILRAETFGIPIPEWAKTPNKLAAEAVDKVIVPDFQPKQGVKIVTDEKATSLSSASVDDAAVIEELIAKLEEVSKTLPSGFHMNPIQFEKDDDTNFHMDVIAGFANMRTAMATGLVCLELYKALAGGHKVEDYRNTFANLAIPLFSIAEPVPPKTIKHQELSWTVWDRWTVTGNITLRELLEWLKEKGLNAYSERLDRKVVDVAREVAKMEVPSYRRHLDVVVACEDDDDNDVDIPLVSVYFR</sequence>
<dbReference type="Pfam" id="PF00899">
    <property type="entry name" value="ThiF"/>
    <property type="match status" value="1"/>
</dbReference>
<dbReference type="UniPathway" id="UPA00143"/>
<comment type="catalytic activity">
    <reaction evidence="1">
        <text>ATP + ubiquitin + [E1 ubiquitin-activating enzyme]-L-cysteine = AMP + diphosphate + S-ubiquitinyl-[E1 ubiquitin-activating enzyme]-L-cysteine.</text>
        <dbReference type="EC" id="6.2.1.45"/>
    </reaction>
</comment>
<dbReference type="EC" id="6.2.1.45" evidence="4"/>
<dbReference type="GO" id="GO:0006511">
    <property type="term" value="P:ubiquitin-dependent protein catabolic process"/>
    <property type="evidence" value="ECO:0007669"/>
    <property type="project" value="TreeGrafter"/>
</dbReference>
<dbReference type="Proteomes" id="UP000015105">
    <property type="component" value="Chromosome 5D"/>
</dbReference>
<dbReference type="SUPFAM" id="SSF69572">
    <property type="entry name" value="Activating enzymes of the ubiquitin-like proteins"/>
    <property type="match status" value="1"/>
</dbReference>
<dbReference type="FunFam" id="1.10.10.2660:FF:000002">
    <property type="entry name" value="Ubiquitin-activating enzyme E1 2"/>
    <property type="match status" value="1"/>
</dbReference>
<dbReference type="InterPro" id="IPR019572">
    <property type="entry name" value="UBA_E1_SCCH"/>
</dbReference>
<evidence type="ECO:0000256" key="1">
    <source>
        <dbReference type="ARBA" id="ARBA00000488"/>
    </source>
</evidence>
<evidence type="ECO:0000313" key="11">
    <source>
        <dbReference type="EnsemblPlants" id="AET5Gv20390700.14"/>
    </source>
</evidence>
<dbReference type="InterPro" id="IPR035985">
    <property type="entry name" value="Ubiquitin-activating_enz"/>
</dbReference>
<dbReference type="GO" id="GO:0006974">
    <property type="term" value="P:DNA damage response"/>
    <property type="evidence" value="ECO:0007669"/>
    <property type="project" value="TreeGrafter"/>
</dbReference>
<keyword evidence="5" id="KW-0436">Ligase</keyword>
<comment type="pathway">
    <text evidence="2">Protein modification; protein ubiquitination.</text>
</comment>
<keyword evidence="12" id="KW-1185">Reference proteome</keyword>
<dbReference type="Gene3D" id="1.10.10.2660">
    <property type="entry name" value="Ubiquitin-activating enzyme E1, SCCH domain"/>
    <property type="match status" value="1"/>
</dbReference>
<dbReference type="InterPro" id="IPR038252">
    <property type="entry name" value="UBA_E1_C_sf"/>
</dbReference>
<dbReference type="InterPro" id="IPR045886">
    <property type="entry name" value="ThiF/MoeB/HesA"/>
</dbReference>
<evidence type="ECO:0000256" key="6">
    <source>
        <dbReference type="ARBA" id="ARBA00022741"/>
    </source>
</evidence>
<feature type="active site" description="Glycyl thioester intermediate" evidence="9">
    <location>
        <position position="160"/>
    </location>
</feature>
<dbReference type="InterPro" id="IPR042063">
    <property type="entry name" value="Ubi_acti_E1_SCCH"/>
</dbReference>
<dbReference type="PANTHER" id="PTHR10953">
    <property type="entry name" value="UBIQUITIN-ACTIVATING ENZYME E1"/>
    <property type="match status" value="1"/>
</dbReference>
<organism evidence="11 12">
    <name type="scientific">Aegilops tauschii subsp. strangulata</name>
    <name type="common">Goatgrass</name>
    <dbReference type="NCBI Taxonomy" id="200361"/>
    <lineage>
        <taxon>Eukaryota</taxon>
        <taxon>Viridiplantae</taxon>
        <taxon>Streptophyta</taxon>
        <taxon>Embryophyta</taxon>
        <taxon>Tracheophyta</taxon>
        <taxon>Spermatophyta</taxon>
        <taxon>Magnoliopsida</taxon>
        <taxon>Liliopsida</taxon>
        <taxon>Poales</taxon>
        <taxon>Poaceae</taxon>
        <taxon>BOP clade</taxon>
        <taxon>Pooideae</taxon>
        <taxon>Triticodae</taxon>
        <taxon>Triticeae</taxon>
        <taxon>Triticinae</taxon>
        <taxon>Aegilops</taxon>
    </lineage>
</organism>
<dbReference type="FunFam" id="3.40.50.720:FF:000015">
    <property type="entry name" value="Ubiquitin-activating enzyme E1 1"/>
    <property type="match status" value="1"/>
</dbReference>
<evidence type="ECO:0000256" key="5">
    <source>
        <dbReference type="ARBA" id="ARBA00022598"/>
    </source>
</evidence>
<dbReference type="EnsemblPlants" id="AET5Gv20390700.14">
    <property type="protein sequence ID" value="AET5Gv20390700.14"/>
    <property type="gene ID" value="AET5Gv20390700"/>
</dbReference>
<dbReference type="GO" id="GO:0004839">
    <property type="term" value="F:ubiquitin activating enzyme activity"/>
    <property type="evidence" value="ECO:0007669"/>
    <property type="project" value="UniProtKB-EC"/>
</dbReference>
<evidence type="ECO:0000259" key="10">
    <source>
        <dbReference type="SMART" id="SM00985"/>
    </source>
</evidence>
<reference evidence="12" key="2">
    <citation type="journal article" date="2017" name="Nat. Plants">
        <title>The Aegilops tauschii genome reveals multiple impacts of transposons.</title>
        <authorList>
            <person name="Zhao G."/>
            <person name="Zou C."/>
            <person name="Li K."/>
            <person name="Wang K."/>
            <person name="Li T."/>
            <person name="Gao L."/>
            <person name="Zhang X."/>
            <person name="Wang H."/>
            <person name="Yang Z."/>
            <person name="Liu X."/>
            <person name="Jiang W."/>
            <person name="Mao L."/>
            <person name="Kong X."/>
            <person name="Jiao Y."/>
            <person name="Jia J."/>
        </authorList>
    </citation>
    <scope>NUCLEOTIDE SEQUENCE [LARGE SCALE GENOMIC DNA]</scope>
    <source>
        <strain evidence="12">cv. AL8/78</strain>
    </source>
</reference>
<proteinExistence type="inferred from homology"/>
<dbReference type="InterPro" id="IPR000594">
    <property type="entry name" value="ThiF_NAD_FAD-bd"/>
</dbReference>
<dbReference type="Pfam" id="PF09358">
    <property type="entry name" value="E1_UFD"/>
    <property type="match status" value="1"/>
</dbReference>
<keyword evidence="6" id="KW-0547">Nucleotide-binding</keyword>
<keyword evidence="8" id="KW-0067">ATP-binding</keyword>
<evidence type="ECO:0000256" key="8">
    <source>
        <dbReference type="ARBA" id="ARBA00022840"/>
    </source>
</evidence>
<reference evidence="12" key="1">
    <citation type="journal article" date="2014" name="Science">
        <title>Ancient hybridizations among the ancestral genomes of bread wheat.</title>
        <authorList>
            <consortium name="International Wheat Genome Sequencing Consortium,"/>
            <person name="Marcussen T."/>
            <person name="Sandve S.R."/>
            <person name="Heier L."/>
            <person name="Spannagl M."/>
            <person name="Pfeifer M."/>
            <person name="Jakobsen K.S."/>
            <person name="Wulff B.B."/>
            <person name="Steuernagel B."/>
            <person name="Mayer K.F."/>
            <person name="Olsen O.A."/>
        </authorList>
    </citation>
    <scope>NUCLEOTIDE SEQUENCE [LARGE SCALE GENOMIC DNA]</scope>
    <source>
        <strain evidence="12">cv. AL8/78</strain>
    </source>
</reference>
<dbReference type="GO" id="GO:0005634">
    <property type="term" value="C:nucleus"/>
    <property type="evidence" value="ECO:0007669"/>
    <property type="project" value="TreeGrafter"/>
</dbReference>
<dbReference type="PANTHER" id="PTHR10953:SF204">
    <property type="entry name" value="UBIQUITIN-ACTIVATING ENZYME E1 1"/>
    <property type="match status" value="1"/>
</dbReference>
<evidence type="ECO:0000256" key="2">
    <source>
        <dbReference type="ARBA" id="ARBA00004906"/>
    </source>
</evidence>
<dbReference type="InterPro" id="IPR018965">
    <property type="entry name" value="Ub-activating_enz_E1_C"/>
</dbReference>
<reference evidence="11" key="5">
    <citation type="journal article" date="2021" name="G3 (Bethesda)">
        <title>Aegilops tauschii genome assembly Aet v5.0 features greater sequence contiguity and improved annotation.</title>
        <authorList>
            <person name="Wang L."/>
            <person name="Zhu T."/>
            <person name="Rodriguez J.C."/>
            <person name="Deal K.R."/>
            <person name="Dubcovsky J."/>
            <person name="McGuire P.E."/>
            <person name="Lux T."/>
            <person name="Spannagl M."/>
            <person name="Mayer K.F.X."/>
            <person name="Baldrich P."/>
            <person name="Meyers B.C."/>
            <person name="Huo N."/>
            <person name="Gu Y.Q."/>
            <person name="Zhou H."/>
            <person name="Devos K.M."/>
            <person name="Bennetzen J.L."/>
            <person name="Unver T."/>
            <person name="Budak H."/>
            <person name="Gulick P.J."/>
            <person name="Galiba G."/>
            <person name="Kalapos B."/>
            <person name="Nelson D.R."/>
            <person name="Li P."/>
            <person name="You F.M."/>
            <person name="Luo M.C."/>
            <person name="Dvorak J."/>
        </authorList>
    </citation>
    <scope>NUCLEOTIDE SEQUENCE [LARGE SCALE GENOMIC DNA]</scope>
    <source>
        <strain evidence="11">cv. AL8/78</strain>
    </source>
</reference>
<evidence type="ECO:0000256" key="3">
    <source>
        <dbReference type="ARBA" id="ARBA00005673"/>
    </source>
</evidence>
<evidence type="ECO:0000313" key="12">
    <source>
        <dbReference type="Proteomes" id="UP000015105"/>
    </source>
</evidence>
<dbReference type="InterPro" id="IPR033127">
    <property type="entry name" value="UBQ-activ_enz_E1_Cys_AS"/>
</dbReference>
<dbReference type="SMART" id="SM00985">
    <property type="entry name" value="UBA_e1_C"/>
    <property type="match status" value="1"/>
</dbReference>
<reference evidence="11" key="3">
    <citation type="journal article" date="2017" name="Nature">
        <title>Genome sequence of the progenitor of the wheat D genome Aegilops tauschii.</title>
        <authorList>
            <person name="Luo M.C."/>
            <person name="Gu Y.Q."/>
            <person name="Puiu D."/>
            <person name="Wang H."/>
            <person name="Twardziok S.O."/>
            <person name="Deal K.R."/>
            <person name="Huo N."/>
            <person name="Zhu T."/>
            <person name="Wang L."/>
            <person name="Wang Y."/>
            <person name="McGuire P.E."/>
            <person name="Liu S."/>
            <person name="Long H."/>
            <person name="Ramasamy R.K."/>
            <person name="Rodriguez J.C."/>
            <person name="Van S.L."/>
            <person name="Yuan L."/>
            <person name="Wang Z."/>
            <person name="Xia Z."/>
            <person name="Xiao L."/>
            <person name="Anderson O.D."/>
            <person name="Ouyang S."/>
            <person name="Liang Y."/>
            <person name="Zimin A.V."/>
            <person name="Pertea G."/>
            <person name="Qi P."/>
            <person name="Bennetzen J.L."/>
            <person name="Dai X."/>
            <person name="Dawson M.W."/>
            <person name="Muller H.G."/>
            <person name="Kugler K."/>
            <person name="Rivarola-Duarte L."/>
            <person name="Spannagl M."/>
            <person name="Mayer K.F.X."/>
            <person name="Lu F.H."/>
            <person name="Bevan M.W."/>
            <person name="Leroy P."/>
            <person name="Li P."/>
            <person name="You F.M."/>
            <person name="Sun Q."/>
            <person name="Liu Z."/>
            <person name="Lyons E."/>
            <person name="Wicker T."/>
            <person name="Salzberg S.L."/>
            <person name="Devos K.M."/>
            <person name="Dvorak J."/>
        </authorList>
    </citation>
    <scope>NUCLEOTIDE SEQUENCE [LARGE SCALE GENOMIC DNA]</scope>
    <source>
        <strain evidence="11">cv. AL8/78</strain>
    </source>
</reference>
<dbReference type="Gramene" id="AET5Gv20390700.14">
    <property type="protein sequence ID" value="AET5Gv20390700.14"/>
    <property type="gene ID" value="AET5Gv20390700"/>
</dbReference>
<dbReference type="GO" id="GO:0005737">
    <property type="term" value="C:cytoplasm"/>
    <property type="evidence" value="ECO:0007669"/>
    <property type="project" value="TreeGrafter"/>
</dbReference>
<dbReference type="PROSITE" id="PS00865">
    <property type="entry name" value="UBIQUITIN_ACTIVAT_2"/>
    <property type="match status" value="1"/>
</dbReference>
<name>A0A453KEB1_AEGTS</name>
<evidence type="ECO:0000256" key="7">
    <source>
        <dbReference type="ARBA" id="ARBA00022786"/>
    </source>
</evidence>
<dbReference type="Gene3D" id="3.10.290.60">
    <property type="entry name" value="Ubiquitin-activating enzyme E1, UFD domain"/>
    <property type="match status" value="1"/>
</dbReference>
<reference evidence="11" key="4">
    <citation type="submission" date="2019-03" db="UniProtKB">
        <authorList>
            <consortium name="EnsemblPlants"/>
        </authorList>
    </citation>
    <scope>IDENTIFICATION</scope>
</reference>
<protein>
    <recommendedName>
        <fullName evidence="4">E1 ubiquitin-activating enzyme</fullName>
        <ecNumber evidence="4">6.2.1.45</ecNumber>
    </recommendedName>
</protein>